<dbReference type="PROSITE" id="PS51704">
    <property type="entry name" value="GP_PDE"/>
    <property type="match status" value="1"/>
</dbReference>
<name>A0ABV3U445_9GAMM</name>
<proteinExistence type="predicted"/>
<dbReference type="Gene3D" id="3.20.20.190">
    <property type="entry name" value="Phosphatidylinositol (PI) phosphodiesterase"/>
    <property type="match status" value="1"/>
</dbReference>
<evidence type="ECO:0000259" key="1">
    <source>
        <dbReference type="PROSITE" id="PS51704"/>
    </source>
</evidence>
<keyword evidence="3" id="KW-1185">Reference proteome</keyword>
<sequence>MQAENFIAHRGWRQHYPENTLIAFQQAIAAGAVNIELDIQISADGVPFVFHDPNLQRMCGCGGLIWEYRAKELLALKASESARLGNKFPDNPMCLLSDIVTLLQAHPTVNAYVEIKEESLSHFDEATVVDAIIDVLCPVADRCLLISFELSALIYAQHQGWQRFAAVFDYWPDWQLASLASLNPEVIFCDKHCVPTDADLRALPWPLLVYEVGTLQEAKDWFARGTVAVETFLVGEMLRDFNITAALPAMPLR</sequence>
<gene>
    <name evidence="2" type="ORF">AB4876_07240</name>
</gene>
<protein>
    <submittedName>
        <fullName evidence="2">Glycerophosphodiester phosphodiesterase family protein</fullName>
    </submittedName>
</protein>
<dbReference type="InterPro" id="IPR017946">
    <property type="entry name" value="PLC-like_Pdiesterase_TIM-brl"/>
</dbReference>
<comment type="caution">
    <text evidence="2">The sequence shown here is derived from an EMBL/GenBank/DDBJ whole genome shotgun (WGS) entry which is preliminary data.</text>
</comment>
<dbReference type="PANTHER" id="PTHR46211">
    <property type="entry name" value="GLYCEROPHOSPHORYL DIESTER PHOSPHODIESTERASE"/>
    <property type="match status" value="1"/>
</dbReference>
<dbReference type="SUPFAM" id="SSF51695">
    <property type="entry name" value="PLC-like phosphodiesterases"/>
    <property type="match status" value="1"/>
</dbReference>
<dbReference type="EMBL" id="JBFRYA010000005">
    <property type="protein sequence ID" value="MEX1668700.1"/>
    <property type="molecule type" value="Genomic_DNA"/>
</dbReference>
<accession>A0ABV3U445</accession>
<evidence type="ECO:0000313" key="2">
    <source>
        <dbReference type="EMBL" id="MEX1668700.1"/>
    </source>
</evidence>
<dbReference type="PANTHER" id="PTHR46211:SF1">
    <property type="entry name" value="GLYCEROPHOSPHODIESTER PHOSPHODIESTERASE, CYTOPLASMIC"/>
    <property type="match status" value="1"/>
</dbReference>
<dbReference type="InterPro" id="IPR030395">
    <property type="entry name" value="GP_PDE_dom"/>
</dbReference>
<feature type="domain" description="GP-PDE" evidence="1">
    <location>
        <begin position="4"/>
        <end position="253"/>
    </location>
</feature>
<reference evidence="2 3" key="1">
    <citation type="journal article" date="2011" name="Int. J. Syst. Evol. Microbiol.">
        <title>Zhongshania antarctica gen. nov., sp. nov. and Zhongshania guokunii sp. nov., gammaproteobacteria respectively isolated from coastal attached (fast) ice and surface seawater of the Antarctic.</title>
        <authorList>
            <person name="Li H.J."/>
            <person name="Zhang X.Y."/>
            <person name="Chen C.X."/>
            <person name="Zhang Y.J."/>
            <person name="Gao Z.M."/>
            <person name="Yu Y."/>
            <person name="Chen X.L."/>
            <person name="Chen B."/>
            <person name="Zhang Y.Z."/>
        </authorList>
    </citation>
    <scope>NUCLEOTIDE SEQUENCE [LARGE SCALE GENOMIC DNA]</scope>
    <source>
        <strain evidence="2 3">ZS6-22T</strain>
    </source>
</reference>
<dbReference type="Proteomes" id="UP001557485">
    <property type="component" value="Unassembled WGS sequence"/>
</dbReference>
<dbReference type="Pfam" id="PF03009">
    <property type="entry name" value="GDPD"/>
    <property type="match status" value="1"/>
</dbReference>
<evidence type="ECO:0000313" key="3">
    <source>
        <dbReference type="Proteomes" id="UP001557485"/>
    </source>
</evidence>
<dbReference type="RefSeq" id="WP_368380986.1">
    <property type="nucleotide sequence ID" value="NZ_JBFRYA010000005.1"/>
</dbReference>
<organism evidence="2 3">
    <name type="scientific">Zhongshania guokunii</name>
    <dbReference type="NCBI Taxonomy" id="641783"/>
    <lineage>
        <taxon>Bacteria</taxon>
        <taxon>Pseudomonadati</taxon>
        <taxon>Pseudomonadota</taxon>
        <taxon>Gammaproteobacteria</taxon>
        <taxon>Cellvibrionales</taxon>
        <taxon>Spongiibacteraceae</taxon>
        <taxon>Zhongshania</taxon>
    </lineage>
</organism>